<dbReference type="InterPro" id="IPR002893">
    <property type="entry name" value="Znf_MYND"/>
</dbReference>
<evidence type="ECO:0000313" key="7">
    <source>
        <dbReference type="EMBL" id="KAF4611504.1"/>
    </source>
</evidence>
<dbReference type="Pfam" id="PF01753">
    <property type="entry name" value="zf-MYND"/>
    <property type="match status" value="1"/>
</dbReference>
<sequence>MASSDSAAKDATAAALKDFWKKNCTNDPQFAYEQYVSLYHSCFKPATSPAPYGRSSSSYYHRVGIMECRKRLLTLTNASIAAGASKDRADDILELGLRAVTGTHLKFDEPTGIALFHRIINGNYPESKKAIAASLLCKCIIRTLPFDPENFLGEDAFMWADYTCKYGLFTHTCHDLLKLYNADRRGRNDPVCYARFTNLWNAYDKFCEETGLQRPFSKQCATCHEKFPRRSMLKRCAGHCFKENKPLYCSRKCQRKHWSRHKKWCKVVSDDDDSEWASDSEAEDWEYSESEEAPDIPEESSSEDRKIKVNFKS</sequence>
<dbReference type="Gene3D" id="6.10.140.2220">
    <property type="match status" value="1"/>
</dbReference>
<protein>
    <recommendedName>
        <fullName evidence="6">MYND-type domain-containing protein</fullName>
    </recommendedName>
</protein>
<comment type="caution">
    <text evidence="7">The sequence shown here is derived from an EMBL/GenBank/DDBJ whole genome shotgun (WGS) entry which is preliminary data.</text>
</comment>
<feature type="compositionally biased region" description="Acidic residues" evidence="5">
    <location>
        <begin position="270"/>
        <end position="301"/>
    </location>
</feature>
<keyword evidence="1" id="KW-0479">Metal-binding</keyword>
<dbReference type="GO" id="GO:0008270">
    <property type="term" value="F:zinc ion binding"/>
    <property type="evidence" value="ECO:0007669"/>
    <property type="project" value="UniProtKB-KW"/>
</dbReference>
<evidence type="ECO:0000256" key="5">
    <source>
        <dbReference type="SAM" id="MobiDB-lite"/>
    </source>
</evidence>
<dbReference type="Proteomes" id="UP000521872">
    <property type="component" value="Unassembled WGS sequence"/>
</dbReference>
<feature type="domain" description="MYND-type" evidence="6">
    <location>
        <begin position="220"/>
        <end position="265"/>
    </location>
</feature>
<gene>
    <name evidence="7" type="ORF">D9613_003871</name>
</gene>
<evidence type="ECO:0000256" key="4">
    <source>
        <dbReference type="PROSITE-ProRule" id="PRU00134"/>
    </source>
</evidence>
<proteinExistence type="predicted"/>
<accession>A0A8H4VKT0</accession>
<keyword evidence="8" id="KW-1185">Reference proteome</keyword>
<evidence type="ECO:0000256" key="1">
    <source>
        <dbReference type="ARBA" id="ARBA00022723"/>
    </source>
</evidence>
<keyword evidence="3" id="KW-0862">Zinc</keyword>
<evidence type="ECO:0000256" key="2">
    <source>
        <dbReference type="ARBA" id="ARBA00022771"/>
    </source>
</evidence>
<reference evidence="7 8" key="1">
    <citation type="submission" date="2019-12" db="EMBL/GenBank/DDBJ databases">
        <authorList>
            <person name="Floudas D."/>
            <person name="Bentzer J."/>
            <person name="Ahren D."/>
            <person name="Johansson T."/>
            <person name="Persson P."/>
            <person name="Tunlid A."/>
        </authorList>
    </citation>
    <scope>NUCLEOTIDE SEQUENCE [LARGE SCALE GENOMIC DNA]</scope>
    <source>
        <strain evidence="7 8">CBS 102.39</strain>
    </source>
</reference>
<evidence type="ECO:0000313" key="8">
    <source>
        <dbReference type="Proteomes" id="UP000521872"/>
    </source>
</evidence>
<evidence type="ECO:0000256" key="3">
    <source>
        <dbReference type="ARBA" id="ARBA00022833"/>
    </source>
</evidence>
<keyword evidence="2 4" id="KW-0863">Zinc-finger</keyword>
<dbReference type="SUPFAM" id="SSF144232">
    <property type="entry name" value="HIT/MYND zinc finger-like"/>
    <property type="match status" value="1"/>
</dbReference>
<name>A0A8H4VKT0_9AGAR</name>
<organism evidence="7 8">
    <name type="scientific">Agrocybe pediades</name>
    <dbReference type="NCBI Taxonomy" id="84607"/>
    <lineage>
        <taxon>Eukaryota</taxon>
        <taxon>Fungi</taxon>
        <taxon>Dikarya</taxon>
        <taxon>Basidiomycota</taxon>
        <taxon>Agaricomycotina</taxon>
        <taxon>Agaricomycetes</taxon>
        <taxon>Agaricomycetidae</taxon>
        <taxon>Agaricales</taxon>
        <taxon>Agaricineae</taxon>
        <taxon>Strophariaceae</taxon>
        <taxon>Agrocybe</taxon>
    </lineage>
</organism>
<dbReference type="EMBL" id="JAACJL010000057">
    <property type="protein sequence ID" value="KAF4611504.1"/>
    <property type="molecule type" value="Genomic_DNA"/>
</dbReference>
<feature type="region of interest" description="Disordered" evidence="5">
    <location>
        <begin position="269"/>
        <end position="313"/>
    </location>
</feature>
<dbReference type="PROSITE" id="PS50865">
    <property type="entry name" value="ZF_MYND_2"/>
    <property type="match status" value="1"/>
</dbReference>
<evidence type="ECO:0000259" key="6">
    <source>
        <dbReference type="PROSITE" id="PS50865"/>
    </source>
</evidence>
<dbReference type="AlphaFoldDB" id="A0A8H4VKT0"/>